<feature type="region of interest" description="Disordered" evidence="1">
    <location>
        <begin position="591"/>
        <end position="642"/>
    </location>
</feature>
<feature type="compositionally biased region" description="Polar residues" evidence="1">
    <location>
        <begin position="463"/>
        <end position="488"/>
    </location>
</feature>
<dbReference type="EMBL" id="JH126402">
    <property type="protein sequence ID" value="EGX91347.1"/>
    <property type="molecule type" value="Genomic_DNA"/>
</dbReference>
<dbReference type="PANTHER" id="PTHR42023">
    <property type="entry name" value="BHLH DOMAIN-CONTAINING PROTEIN"/>
    <property type="match status" value="1"/>
</dbReference>
<gene>
    <name evidence="2" type="ORF">CCM_05505</name>
</gene>
<dbReference type="GeneID" id="18167523"/>
<reference evidence="2 3" key="1">
    <citation type="journal article" date="2011" name="Genome Biol.">
        <title>Genome sequence of the insect pathogenic fungus Cordyceps militaris, a valued traditional Chinese medicine.</title>
        <authorList>
            <person name="Zheng P."/>
            <person name="Xia Y."/>
            <person name="Xiao G."/>
            <person name="Xiong C."/>
            <person name="Hu X."/>
            <person name="Zhang S."/>
            <person name="Zheng H."/>
            <person name="Huang Y."/>
            <person name="Zhou Y."/>
            <person name="Wang S."/>
            <person name="Zhao G.P."/>
            <person name="Liu X."/>
            <person name="St Leger R.J."/>
            <person name="Wang C."/>
        </authorList>
    </citation>
    <scope>NUCLEOTIDE SEQUENCE [LARGE SCALE GENOMIC DNA]</scope>
    <source>
        <strain evidence="2 3">CM01</strain>
    </source>
</reference>
<dbReference type="VEuPathDB" id="FungiDB:CCM_05505"/>
<keyword evidence="3" id="KW-1185">Reference proteome</keyword>
<feature type="region of interest" description="Disordered" evidence="1">
    <location>
        <begin position="1"/>
        <end position="50"/>
    </location>
</feature>
<feature type="region of interest" description="Disordered" evidence="1">
    <location>
        <begin position="380"/>
        <end position="407"/>
    </location>
</feature>
<accession>G3JK10</accession>
<feature type="region of interest" description="Disordered" evidence="1">
    <location>
        <begin position="127"/>
        <end position="197"/>
    </location>
</feature>
<feature type="compositionally biased region" description="Polar residues" evidence="1">
    <location>
        <begin position="311"/>
        <end position="325"/>
    </location>
</feature>
<evidence type="ECO:0000313" key="2">
    <source>
        <dbReference type="EMBL" id="EGX91347.1"/>
    </source>
</evidence>
<dbReference type="OMA" id="MPTDNIL"/>
<feature type="region of interest" description="Disordered" evidence="1">
    <location>
        <begin position="441"/>
        <end position="551"/>
    </location>
</feature>
<dbReference type="HOGENOM" id="CLU_018148_1_0_1"/>
<feature type="compositionally biased region" description="Low complexity" evidence="1">
    <location>
        <begin position="594"/>
        <end position="613"/>
    </location>
</feature>
<sequence length="756" mass="81760">MWDRQRDCAAGPGSSRGTGTDRAAASDSVSGSVSGPHHSSVPTSLFSSRRRPATAAAVASWKAASANNNFRLVRRNSNPKAYSLSSSRSRSQLDLDFDIDHPLSAFGITTDVTHKYRILNGKTVPQSLYPEDSYTSRRAYPTSPPSSPDLKPPPRNPRRLQQRRYQTAFAPVRSRTSSLYSADDSDPGHDASSSTICRGPDALAMAQPLAVEPVSPPSSPEIAAWRAAPHAGNVSPIDEDSDASLDHYVRAIKGNPRGPALPADGLRYSQIHVAQRDLPPAPRQGHFRAQGIDQAPAYQQPPAQRKPVTDENVSWRPQSQPQRNAAGNAAGGLVHKPPQHAMIPERDSSFGLRSKQAGRHAMPLDVRPPWHGASGREKQLSALRDDSNVAPLSLPTKTGKRTAAKGDSRFRARLSHIGSPPAEGASGPGAAMRKLISSRAHKNVSSLATQSPRDQFNMDADQHVSNPYPSPPYQEQNKMTSATPQPQHTIRRKPPPGAHIDRNSNHAHPLASSPVNDNELPKPPTPESPTAPHRARGDALTQPGSRFSTTTYATTIGGVTSIENSPAIGIGPPSLPRFISGGPVARNEHMRSVSDAPSAMRSAMASRPDSSASNGTARTSGVFAPERGAATPRRASLSSVDKPLPPAPPEVLAHHKNDKLAHLTAQLDGLRNRRLNIKRCVEQMTVLIPMDNLLDSDEVQKKRGSERKKVDALRAELDQVQQEEHEVGLRLHRAYKREDKNAVYEPTTLWVRRVAG</sequence>
<feature type="region of interest" description="Disordered" evidence="1">
    <location>
        <begin position="296"/>
        <end position="332"/>
    </location>
</feature>
<dbReference type="PANTHER" id="PTHR42023:SF1">
    <property type="entry name" value="BHLH DOMAIN-CONTAINING PROTEIN"/>
    <property type="match status" value="1"/>
</dbReference>
<feature type="compositionally biased region" description="Polar residues" evidence="1">
    <location>
        <begin position="443"/>
        <end position="454"/>
    </location>
</feature>
<dbReference type="KEGG" id="cmt:CCM_05505"/>
<feature type="compositionally biased region" description="Pro residues" evidence="1">
    <location>
        <begin position="142"/>
        <end position="155"/>
    </location>
</feature>
<dbReference type="STRING" id="983644.G3JK10"/>
<dbReference type="AlphaFoldDB" id="G3JK10"/>
<dbReference type="OrthoDB" id="4507572at2759"/>
<dbReference type="Proteomes" id="UP000001610">
    <property type="component" value="Unassembled WGS sequence"/>
</dbReference>
<dbReference type="RefSeq" id="XP_006670712.1">
    <property type="nucleotide sequence ID" value="XM_006670649.1"/>
</dbReference>
<organism evidence="2 3">
    <name type="scientific">Cordyceps militaris (strain CM01)</name>
    <name type="common">Caterpillar fungus</name>
    <dbReference type="NCBI Taxonomy" id="983644"/>
    <lineage>
        <taxon>Eukaryota</taxon>
        <taxon>Fungi</taxon>
        <taxon>Dikarya</taxon>
        <taxon>Ascomycota</taxon>
        <taxon>Pezizomycotina</taxon>
        <taxon>Sordariomycetes</taxon>
        <taxon>Hypocreomycetidae</taxon>
        <taxon>Hypocreales</taxon>
        <taxon>Cordycipitaceae</taxon>
        <taxon>Cordyceps</taxon>
    </lineage>
</organism>
<dbReference type="InParanoid" id="G3JK10"/>
<proteinExistence type="predicted"/>
<dbReference type="eggNOG" id="ENOG502SU6X">
    <property type="taxonomic scope" value="Eukaryota"/>
</dbReference>
<evidence type="ECO:0000313" key="3">
    <source>
        <dbReference type="Proteomes" id="UP000001610"/>
    </source>
</evidence>
<evidence type="ECO:0000256" key="1">
    <source>
        <dbReference type="SAM" id="MobiDB-lite"/>
    </source>
</evidence>
<protein>
    <submittedName>
        <fullName evidence="2">Uncharacterized protein</fullName>
    </submittedName>
</protein>
<name>G3JK10_CORMM</name>
<feature type="compositionally biased region" description="Low complexity" evidence="1">
    <location>
        <begin position="28"/>
        <end position="42"/>
    </location>
</feature>